<dbReference type="InterPro" id="IPR003594">
    <property type="entry name" value="HATPase_dom"/>
</dbReference>
<dbReference type="RefSeq" id="WP_007785118.1">
    <property type="nucleotide sequence ID" value="NZ_CM001441.1"/>
</dbReference>
<dbReference type="STRING" id="768710.DesyoDRAFT_3628"/>
<dbReference type="PRINTS" id="PR00344">
    <property type="entry name" value="BCTRLSENSOR"/>
</dbReference>
<evidence type="ECO:0000256" key="1">
    <source>
        <dbReference type="ARBA" id="ARBA00000085"/>
    </source>
</evidence>
<dbReference type="SMART" id="SM00387">
    <property type="entry name" value="HATPase_c"/>
    <property type="match status" value="1"/>
</dbReference>
<dbReference type="SUPFAM" id="SSF47384">
    <property type="entry name" value="Homodimeric domain of signal transducing histidine kinase"/>
    <property type="match status" value="1"/>
</dbReference>
<dbReference type="SUPFAM" id="SSF55785">
    <property type="entry name" value="PYP-like sensor domain (PAS domain)"/>
    <property type="match status" value="2"/>
</dbReference>
<dbReference type="PROSITE" id="PS50109">
    <property type="entry name" value="HIS_KIN"/>
    <property type="match status" value="1"/>
</dbReference>
<dbReference type="InterPro" id="IPR004358">
    <property type="entry name" value="Sig_transdc_His_kin-like_C"/>
</dbReference>
<dbReference type="Pfam" id="PF02518">
    <property type="entry name" value="HATPase_c"/>
    <property type="match status" value="1"/>
</dbReference>
<comment type="catalytic activity">
    <reaction evidence="1">
        <text>ATP + protein L-histidine = ADP + protein N-phospho-L-histidine.</text>
        <dbReference type="EC" id="2.7.13.3"/>
    </reaction>
</comment>
<sequence length="511" mass="57422">MKFYQLARVSAIDAIQEGIIIVDGQGRVIDHNVAVDRFIYDIIGVKRNVIGKNIAQVLSVWPQWQAACKNGHEDEFEIDVWAWGKARFFRVKVYPLQEYNFRKRGTVSLLTDITKERIRGQEDSGSERTGELVKNELTLLKQQMAMVFSTISDLALLSIVDRNGKYLFYTEAVKAQFVEAAADLTIGSAFRKGLYFSAGGIEMDYCDIPEIKVLSGEKISQCHFVMKRVAGETHLLFNGTPIYDKEGNVTYAIFFTQDITDQILRKRQAQVTQNLIELNMTKDQLIQAVTHDIRNPIATLVSLMELMEEKEHDPDYHNLLTTVSEQLKYTYAMVENVLKWFQKQKERVSLNPSLINLYVNTQKALKLYAKQAEWKGIKVKNRIKANLNVYADRELIEFVLRNLLDNAIKFTAKGGTISIQAHSSATDVIVSVTDTGIGMDTASLRALFKDSALSTRGTEGKKSSGLGLKLCKEFVHSHGGEIWVESELGKGSTFSFSLSTSGKSILAGGEE</sequence>
<evidence type="ECO:0000313" key="10">
    <source>
        <dbReference type="Proteomes" id="UP000005104"/>
    </source>
</evidence>
<dbReference type="InterPro" id="IPR005467">
    <property type="entry name" value="His_kinase_dom"/>
</dbReference>
<evidence type="ECO:0000256" key="3">
    <source>
        <dbReference type="ARBA" id="ARBA00012438"/>
    </source>
</evidence>
<dbReference type="Gene3D" id="3.30.450.20">
    <property type="entry name" value="PAS domain"/>
    <property type="match status" value="2"/>
</dbReference>
<dbReference type="PANTHER" id="PTHR43047">
    <property type="entry name" value="TWO-COMPONENT HISTIDINE PROTEIN KINASE"/>
    <property type="match status" value="1"/>
</dbReference>
<evidence type="ECO:0000256" key="7">
    <source>
        <dbReference type="ARBA" id="ARBA00023012"/>
    </source>
</evidence>
<dbReference type="Pfam" id="PF00512">
    <property type="entry name" value="HisKA"/>
    <property type="match status" value="1"/>
</dbReference>
<dbReference type="EMBL" id="CM001441">
    <property type="protein sequence ID" value="EHQ90629.1"/>
    <property type="molecule type" value="Genomic_DNA"/>
</dbReference>
<dbReference type="GO" id="GO:0000155">
    <property type="term" value="F:phosphorelay sensor kinase activity"/>
    <property type="evidence" value="ECO:0007669"/>
    <property type="project" value="InterPro"/>
</dbReference>
<organism evidence="9 10">
    <name type="scientific">Desulfosporosinus youngiae DSM 17734</name>
    <dbReference type="NCBI Taxonomy" id="768710"/>
    <lineage>
        <taxon>Bacteria</taxon>
        <taxon>Bacillati</taxon>
        <taxon>Bacillota</taxon>
        <taxon>Clostridia</taxon>
        <taxon>Eubacteriales</taxon>
        <taxon>Desulfitobacteriaceae</taxon>
        <taxon>Desulfosporosinus</taxon>
    </lineage>
</organism>
<dbReference type="EC" id="2.7.13.3" evidence="3"/>
<dbReference type="GO" id="GO:0005886">
    <property type="term" value="C:plasma membrane"/>
    <property type="evidence" value="ECO:0007669"/>
    <property type="project" value="TreeGrafter"/>
</dbReference>
<dbReference type="FunFam" id="3.30.565.10:FF:000006">
    <property type="entry name" value="Sensor histidine kinase WalK"/>
    <property type="match status" value="1"/>
</dbReference>
<keyword evidence="4" id="KW-0597">Phosphoprotein</keyword>
<dbReference type="InterPro" id="IPR035965">
    <property type="entry name" value="PAS-like_dom_sf"/>
</dbReference>
<dbReference type="SUPFAM" id="SSF55874">
    <property type="entry name" value="ATPase domain of HSP90 chaperone/DNA topoisomerase II/histidine kinase"/>
    <property type="match status" value="1"/>
</dbReference>
<reference evidence="9 10" key="1">
    <citation type="submission" date="2011-11" db="EMBL/GenBank/DDBJ databases">
        <title>The Noncontiguous Finished genome of Desulfosporosinus youngiae DSM 17734.</title>
        <authorList>
            <consortium name="US DOE Joint Genome Institute (JGI-PGF)"/>
            <person name="Lucas S."/>
            <person name="Han J."/>
            <person name="Lapidus A."/>
            <person name="Cheng J.-F."/>
            <person name="Goodwin L."/>
            <person name="Pitluck S."/>
            <person name="Peters L."/>
            <person name="Ovchinnikova G."/>
            <person name="Lu M."/>
            <person name="Land M.L."/>
            <person name="Hauser L."/>
            <person name="Pester M."/>
            <person name="Spring S."/>
            <person name="Ollivier B."/>
            <person name="Rattei T."/>
            <person name="Klenk H.-P."/>
            <person name="Wagner M."/>
            <person name="Loy A."/>
            <person name="Woyke T.J."/>
        </authorList>
    </citation>
    <scope>NUCLEOTIDE SEQUENCE [LARGE SCALE GENOMIC DNA]</scope>
    <source>
        <strain evidence="9 10">DSM 17734</strain>
    </source>
</reference>
<evidence type="ECO:0000256" key="2">
    <source>
        <dbReference type="ARBA" id="ARBA00004370"/>
    </source>
</evidence>
<dbReference type="InterPro" id="IPR003661">
    <property type="entry name" value="HisK_dim/P_dom"/>
</dbReference>
<dbReference type="Proteomes" id="UP000005104">
    <property type="component" value="Chromosome"/>
</dbReference>
<accession>H5XW36</accession>
<evidence type="ECO:0000256" key="5">
    <source>
        <dbReference type="ARBA" id="ARBA00022679"/>
    </source>
</evidence>
<keyword evidence="5" id="KW-0808">Transferase</keyword>
<dbReference type="GO" id="GO:0009927">
    <property type="term" value="F:histidine phosphotransfer kinase activity"/>
    <property type="evidence" value="ECO:0007669"/>
    <property type="project" value="TreeGrafter"/>
</dbReference>
<evidence type="ECO:0000256" key="6">
    <source>
        <dbReference type="ARBA" id="ARBA00022777"/>
    </source>
</evidence>
<evidence type="ECO:0000313" key="9">
    <source>
        <dbReference type="EMBL" id="EHQ90629.1"/>
    </source>
</evidence>
<dbReference type="PANTHER" id="PTHR43047:SF72">
    <property type="entry name" value="OSMOSENSING HISTIDINE PROTEIN KINASE SLN1"/>
    <property type="match status" value="1"/>
</dbReference>
<name>H5XW36_9FIRM</name>
<feature type="domain" description="Histidine kinase" evidence="8">
    <location>
        <begin position="288"/>
        <end position="502"/>
    </location>
</feature>
<dbReference type="HOGENOM" id="CLU_471541_0_0_9"/>
<dbReference type="eggNOG" id="COG2205">
    <property type="taxonomic scope" value="Bacteria"/>
</dbReference>
<keyword evidence="7" id="KW-0902">Two-component regulatory system</keyword>
<proteinExistence type="predicted"/>
<dbReference type="InterPro" id="IPR036097">
    <property type="entry name" value="HisK_dim/P_sf"/>
</dbReference>
<keyword evidence="10" id="KW-1185">Reference proteome</keyword>
<dbReference type="SMART" id="SM00388">
    <property type="entry name" value="HisKA"/>
    <property type="match status" value="1"/>
</dbReference>
<evidence type="ECO:0000259" key="8">
    <source>
        <dbReference type="PROSITE" id="PS50109"/>
    </source>
</evidence>
<protein>
    <recommendedName>
        <fullName evidence="3">histidine kinase</fullName>
        <ecNumber evidence="3">2.7.13.3</ecNumber>
    </recommendedName>
</protein>
<gene>
    <name evidence="9" type="ORF">DesyoDRAFT_3628</name>
</gene>
<dbReference type="InterPro" id="IPR036890">
    <property type="entry name" value="HATPase_C_sf"/>
</dbReference>
<evidence type="ECO:0000256" key="4">
    <source>
        <dbReference type="ARBA" id="ARBA00022553"/>
    </source>
</evidence>
<dbReference type="Gene3D" id="1.10.287.130">
    <property type="match status" value="1"/>
</dbReference>
<keyword evidence="6 9" id="KW-0418">Kinase</keyword>
<dbReference type="Gene3D" id="3.30.565.10">
    <property type="entry name" value="Histidine kinase-like ATPase, C-terminal domain"/>
    <property type="match status" value="1"/>
</dbReference>
<dbReference type="AlphaFoldDB" id="H5XW36"/>
<dbReference type="CDD" id="cd00082">
    <property type="entry name" value="HisKA"/>
    <property type="match status" value="1"/>
</dbReference>
<comment type="subcellular location">
    <subcellularLocation>
        <location evidence="2">Membrane</location>
    </subcellularLocation>
</comment>